<protein>
    <recommendedName>
        <fullName evidence="2">GS catalytic domain-containing protein</fullName>
    </recommendedName>
</protein>
<reference evidence="1" key="1">
    <citation type="submission" date="2018-05" db="EMBL/GenBank/DDBJ databases">
        <authorList>
            <person name="Lanie J.A."/>
            <person name="Ng W.-L."/>
            <person name="Kazmierczak K.M."/>
            <person name="Andrzejewski T.M."/>
            <person name="Davidsen T.M."/>
            <person name="Wayne K.J."/>
            <person name="Tettelin H."/>
            <person name="Glass J.I."/>
            <person name="Rusch D."/>
            <person name="Podicherti R."/>
            <person name="Tsui H.-C.T."/>
            <person name="Winkler M.E."/>
        </authorList>
    </citation>
    <scope>NUCLEOTIDE SEQUENCE</scope>
</reference>
<proteinExistence type="predicted"/>
<organism evidence="1">
    <name type="scientific">marine metagenome</name>
    <dbReference type="NCBI Taxonomy" id="408172"/>
    <lineage>
        <taxon>unclassified sequences</taxon>
        <taxon>metagenomes</taxon>
        <taxon>ecological metagenomes</taxon>
    </lineage>
</organism>
<evidence type="ECO:0008006" key="2">
    <source>
        <dbReference type="Google" id="ProtNLM"/>
    </source>
</evidence>
<gene>
    <name evidence="1" type="ORF">METZ01_LOCUS443999</name>
</gene>
<evidence type="ECO:0000313" key="1">
    <source>
        <dbReference type="EMBL" id="SVD91145.1"/>
    </source>
</evidence>
<sequence>DEVIDSFIELKMQEVTAMRASPQPLEFDLYYSC</sequence>
<accession>A0A382Z7R5</accession>
<feature type="non-terminal residue" evidence="1">
    <location>
        <position position="1"/>
    </location>
</feature>
<dbReference type="EMBL" id="UINC01181445">
    <property type="protein sequence ID" value="SVD91145.1"/>
    <property type="molecule type" value="Genomic_DNA"/>
</dbReference>
<dbReference type="AlphaFoldDB" id="A0A382Z7R5"/>
<name>A0A382Z7R5_9ZZZZ</name>